<feature type="region of interest" description="Disordered" evidence="8">
    <location>
        <begin position="575"/>
        <end position="601"/>
    </location>
</feature>
<comment type="caution">
    <text evidence="10">The sequence shown here is derived from an EMBL/GenBank/DDBJ whole genome shotgun (WGS) entry which is preliminary data.</text>
</comment>
<dbReference type="InterPro" id="IPR027417">
    <property type="entry name" value="P-loop_NTPase"/>
</dbReference>
<keyword evidence="4 7" id="KW-0175">Coiled coil</keyword>
<dbReference type="InterPro" id="IPR019821">
    <property type="entry name" value="Kinesin_motor_CS"/>
</dbReference>
<dbReference type="PANTHER" id="PTHR47968:SF36">
    <property type="entry name" value="KINESIN HEAVY CHAIN ISOFORM X1"/>
    <property type="match status" value="1"/>
</dbReference>
<dbReference type="CDD" id="cd00106">
    <property type="entry name" value="KISc"/>
    <property type="match status" value="1"/>
</dbReference>
<dbReference type="Proteomes" id="UP001497392">
    <property type="component" value="Unassembled WGS sequence"/>
</dbReference>
<feature type="region of interest" description="Disordered" evidence="8">
    <location>
        <begin position="1098"/>
        <end position="1146"/>
    </location>
</feature>
<comment type="similarity">
    <text evidence="6">Belongs to the TRAFAC class myosin-kinesin ATPase superfamily. Kinesin family.</text>
</comment>
<dbReference type="PANTHER" id="PTHR47968">
    <property type="entry name" value="CENTROMERE PROTEIN E"/>
    <property type="match status" value="1"/>
</dbReference>
<feature type="region of interest" description="Disordered" evidence="8">
    <location>
        <begin position="1050"/>
        <end position="1086"/>
    </location>
</feature>
<evidence type="ECO:0000256" key="7">
    <source>
        <dbReference type="SAM" id="Coils"/>
    </source>
</evidence>
<feature type="compositionally biased region" description="Basic and acidic residues" evidence="8">
    <location>
        <begin position="531"/>
        <end position="545"/>
    </location>
</feature>
<dbReference type="InterPro" id="IPR027640">
    <property type="entry name" value="Kinesin-like_fam"/>
</dbReference>
<keyword evidence="3 6" id="KW-0067">ATP-binding</keyword>
<dbReference type="Gene3D" id="3.40.850.10">
    <property type="entry name" value="Kinesin motor domain"/>
    <property type="match status" value="1"/>
</dbReference>
<feature type="compositionally biased region" description="Basic and acidic residues" evidence="8">
    <location>
        <begin position="582"/>
        <end position="601"/>
    </location>
</feature>
<evidence type="ECO:0000256" key="3">
    <source>
        <dbReference type="ARBA" id="ARBA00022840"/>
    </source>
</evidence>
<feature type="compositionally biased region" description="Pro residues" evidence="8">
    <location>
        <begin position="1056"/>
        <end position="1067"/>
    </location>
</feature>
<dbReference type="SUPFAM" id="SSF52540">
    <property type="entry name" value="P-loop containing nucleoside triphosphate hydrolases"/>
    <property type="match status" value="1"/>
</dbReference>
<evidence type="ECO:0000256" key="8">
    <source>
        <dbReference type="SAM" id="MobiDB-lite"/>
    </source>
</evidence>
<evidence type="ECO:0000256" key="2">
    <source>
        <dbReference type="ARBA" id="ARBA00022741"/>
    </source>
</evidence>
<accession>A0ABP1FJZ1</accession>
<feature type="coiled-coil region" evidence="7">
    <location>
        <begin position="428"/>
        <end position="462"/>
    </location>
</feature>
<feature type="region of interest" description="Disordered" evidence="8">
    <location>
        <begin position="526"/>
        <end position="549"/>
    </location>
</feature>
<dbReference type="PROSITE" id="PS50067">
    <property type="entry name" value="KINESIN_MOTOR_2"/>
    <property type="match status" value="1"/>
</dbReference>
<name>A0ABP1FJZ1_9CHLO</name>
<proteinExistence type="inferred from homology"/>
<sequence length="1146" mass="126304">MAAEGTEAPLSQSRFSVRGTAPAAGTQQDGFSTPVSRRPSRSIPADPLGPSPRKPTPSRGSLIPRRGTVAGPQREQIAERVKVVVRVRPPRASETGGAIKVAPDHRGIVLNRESSTVPSSSFEFDKVLTESANQVDVYHAAVQPIVEDVLNGYNGTIMAYGQTGAGKTYTLSSRDPNAIGMMPRAAAAIFSAIEHDQSHSYTVMMSYIQLYMELLQDLIQPQNSDLQIRENENGVYVAGVSEREVSSMDDCLNLLHIGDRNRAVAFTALNAQSSRSHGIVMLTIVKRPSTTPKNRAVRQKVKVGRLFMVDLAGSERLKKSRSTGLRATEAVSINLSLTTLGMCINARADPNATHVPFRDSKLTRLLQESLGGNAKTSLVIAVANAVQHCEETLQSLQFGSRAMRVQTQAVVNECLDFKVLDAEMMAALDQKEDRSQLLEATLQEKESQLEHLTELQKEEQERNRRILAALEGEKQDLASRHQRLAVMLDQTKAEADDLAGKHARELQQLKDSLEEALQALSHAQDEQAAAEMHHSGQARKLEQQHEQLTQKLQAQHKLEMQEVHAQYHAMLDDTTQQQVSTVKRERDQHAAEREQMQRLSEQERERMSAEFCATMQASAAEHEAQLRSLHQERHEAEEDAARRHAAAVQSMQQAQKLEQGRLVQELNLELEAAEHRADLQIAELQQRLRLSEEACAAARSDVGRLKQEQNEDARLMEERWRLRLEDVEAAAQAKLDRARDLITQYEDTITELSQDSSSLTASAQALRDDNSALSASLETARAEAEHLQECLQTMKGELVKEQQRSTGLERSRAAFLAAWRENRRRSGAARLIQRHFRARRLRQLLTRTHLNAKALEAVEGEKWTLEGQKTEMLRQQQRQLAWTGQALIANSVGVMEEAVDQIRATFLFTSKELKALNGMQKKFGGNGPPIAPVRSRSLSRTASAKWAIRAASFTGSPFAGSKPIPGAWPGSAFISPSTSPSGTPRVSSFISVGTASRAGDQVPALQLSESPEGHIQHERERAVIERISAQDIAPKVEAAEAWGPLGSSQSITKFPPLAPSNGPPPVRPSAKNLSPGSASFRSPMQFGLSRLQQDPQLQNVAPQAQRQAPAEAPIAQVPKIRMPARPGQGAARRATDDWGGRRVAGK</sequence>
<feature type="compositionally biased region" description="Low complexity" evidence="8">
    <location>
        <begin position="1101"/>
        <end position="1132"/>
    </location>
</feature>
<dbReference type="PROSITE" id="PS00411">
    <property type="entry name" value="KINESIN_MOTOR_1"/>
    <property type="match status" value="1"/>
</dbReference>
<feature type="domain" description="Kinesin motor" evidence="9">
    <location>
        <begin position="80"/>
        <end position="405"/>
    </location>
</feature>
<gene>
    <name evidence="10" type="primary">g2265</name>
    <name evidence="10" type="ORF">VP750_LOCUS1939</name>
</gene>
<keyword evidence="5 6" id="KW-0505">Motor protein</keyword>
<keyword evidence="1" id="KW-0493">Microtubule</keyword>
<dbReference type="InterPro" id="IPR036961">
    <property type="entry name" value="Kinesin_motor_dom_sf"/>
</dbReference>
<feature type="compositionally biased region" description="Polar residues" evidence="8">
    <location>
        <begin position="1071"/>
        <end position="1082"/>
    </location>
</feature>
<keyword evidence="11" id="KW-1185">Reference proteome</keyword>
<evidence type="ECO:0000259" key="9">
    <source>
        <dbReference type="PROSITE" id="PS50067"/>
    </source>
</evidence>
<evidence type="ECO:0000256" key="5">
    <source>
        <dbReference type="ARBA" id="ARBA00023175"/>
    </source>
</evidence>
<protein>
    <submittedName>
        <fullName evidence="10">G2265 protein</fullName>
    </submittedName>
</protein>
<dbReference type="Gene3D" id="1.20.5.340">
    <property type="match status" value="1"/>
</dbReference>
<dbReference type="InterPro" id="IPR001752">
    <property type="entry name" value="Kinesin_motor_dom"/>
</dbReference>
<dbReference type="Pfam" id="PF00225">
    <property type="entry name" value="Kinesin"/>
    <property type="match status" value="1"/>
</dbReference>
<feature type="binding site" evidence="6">
    <location>
        <begin position="161"/>
        <end position="168"/>
    </location>
    <ligand>
        <name>ATP</name>
        <dbReference type="ChEBI" id="CHEBI:30616"/>
    </ligand>
</feature>
<keyword evidence="2 6" id="KW-0547">Nucleotide-binding</keyword>
<evidence type="ECO:0000256" key="4">
    <source>
        <dbReference type="ARBA" id="ARBA00023054"/>
    </source>
</evidence>
<evidence type="ECO:0000256" key="1">
    <source>
        <dbReference type="ARBA" id="ARBA00022701"/>
    </source>
</evidence>
<evidence type="ECO:0000256" key="6">
    <source>
        <dbReference type="PROSITE-ProRule" id="PRU00283"/>
    </source>
</evidence>
<dbReference type="EMBL" id="CAXHTA020000003">
    <property type="protein sequence ID" value="CAL5220280.1"/>
    <property type="molecule type" value="Genomic_DNA"/>
</dbReference>
<evidence type="ECO:0000313" key="10">
    <source>
        <dbReference type="EMBL" id="CAL5220280.1"/>
    </source>
</evidence>
<organism evidence="10 11">
    <name type="scientific">Coccomyxa viridis</name>
    <dbReference type="NCBI Taxonomy" id="1274662"/>
    <lineage>
        <taxon>Eukaryota</taxon>
        <taxon>Viridiplantae</taxon>
        <taxon>Chlorophyta</taxon>
        <taxon>core chlorophytes</taxon>
        <taxon>Trebouxiophyceae</taxon>
        <taxon>Trebouxiophyceae incertae sedis</taxon>
        <taxon>Coccomyxaceae</taxon>
        <taxon>Coccomyxa</taxon>
    </lineage>
</organism>
<evidence type="ECO:0000313" key="11">
    <source>
        <dbReference type="Proteomes" id="UP001497392"/>
    </source>
</evidence>
<feature type="coiled-coil region" evidence="7">
    <location>
        <begin position="663"/>
        <end position="701"/>
    </location>
</feature>
<reference evidence="10 11" key="1">
    <citation type="submission" date="2024-06" db="EMBL/GenBank/DDBJ databases">
        <authorList>
            <person name="Kraege A."/>
            <person name="Thomma B."/>
        </authorList>
    </citation>
    <scope>NUCLEOTIDE SEQUENCE [LARGE SCALE GENOMIC DNA]</scope>
</reference>
<feature type="region of interest" description="Disordered" evidence="8">
    <location>
        <begin position="1"/>
        <end position="75"/>
    </location>
</feature>
<dbReference type="PRINTS" id="PR00380">
    <property type="entry name" value="KINESINHEAVY"/>
</dbReference>
<feature type="coiled-coil region" evidence="7">
    <location>
        <begin position="728"/>
        <end position="797"/>
    </location>
</feature>
<feature type="compositionally biased region" description="Polar residues" evidence="8">
    <location>
        <begin position="25"/>
        <end position="35"/>
    </location>
</feature>
<dbReference type="SMART" id="SM00129">
    <property type="entry name" value="KISc"/>
    <property type="match status" value="1"/>
</dbReference>